<dbReference type="Proteomes" id="UP000195557">
    <property type="component" value="Unassembled WGS sequence"/>
</dbReference>
<protein>
    <submittedName>
        <fullName evidence="2">dTDP-4-dehydrorhamnose reductase</fullName>
    </submittedName>
</protein>
<feature type="domain" description="RmlD-like substrate binding" evidence="1">
    <location>
        <begin position="3"/>
        <end position="285"/>
    </location>
</feature>
<dbReference type="Pfam" id="PF04321">
    <property type="entry name" value="RmlD_sub_bind"/>
    <property type="match status" value="1"/>
</dbReference>
<name>A0A1Y5I5E7_OSTTA</name>
<gene>
    <name evidence="2" type="ORF">BE221DRAFT_200918</name>
</gene>
<dbReference type="PANTHER" id="PTHR10491">
    <property type="entry name" value="DTDP-4-DEHYDRORHAMNOSE REDUCTASE"/>
    <property type="match status" value="1"/>
</dbReference>
<dbReference type="GO" id="GO:0006556">
    <property type="term" value="P:S-adenosylmethionine biosynthetic process"/>
    <property type="evidence" value="ECO:0007669"/>
    <property type="project" value="UniProtKB-UniPathway"/>
</dbReference>
<dbReference type="CDD" id="cd05254">
    <property type="entry name" value="dTDP_HR_like_SDR_e"/>
    <property type="match status" value="1"/>
</dbReference>
<accession>A0A1Y5I5E7</accession>
<dbReference type="PANTHER" id="PTHR10491:SF4">
    <property type="entry name" value="METHIONINE ADENOSYLTRANSFERASE 2 SUBUNIT BETA"/>
    <property type="match status" value="1"/>
</dbReference>
<evidence type="ECO:0000313" key="2">
    <source>
        <dbReference type="EMBL" id="OUS44739.1"/>
    </source>
</evidence>
<sequence>MTRILVVGKSGQVAQALVSVGGDRIICPGRPIVDLLDADSQLSALDRYEPMAVINTGAFTAVDGAEADADGAYALNAEGPGYLAVACARRGVPLIHMSTDCVFDGAKDSPYTPNDTPNPLGVYGKTKLQGEVAVREGTERSLVVRVSWIFSRFGGNFVRTMLRVAQTRDAVSVVSDQVGCPTHAPDLARALITIAEHAAKPGFDSWGVYHVAGAGETDRASMTRRIYEVSKELGGPVADVNGILTADYPTPAQRPLNARLDMAETRRVFGIEMPDWNIGLSETVSAIIAEPAQ</sequence>
<dbReference type="UniPathway" id="UPA00315">
    <property type="reaction ID" value="UER00080"/>
</dbReference>
<dbReference type="InterPro" id="IPR005913">
    <property type="entry name" value="dTDP_dehydrorham_reduct"/>
</dbReference>
<dbReference type="InterPro" id="IPR036291">
    <property type="entry name" value="NAD(P)-bd_dom_sf"/>
</dbReference>
<organism evidence="2">
    <name type="scientific">Ostreococcus tauri</name>
    <name type="common">Marine green alga</name>
    <dbReference type="NCBI Taxonomy" id="70448"/>
    <lineage>
        <taxon>Eukaryota</taxon>
        <taxon>Viridiplantae</taxon>
        <taxon>Chlorophyta</taxon>
        <taxon>Mamiellophyceae</taxon>
        <taxon>Mamiellales</taxon>
        <taxon>Bathycoccaceae</taxon>
        <taxon>Ostreococcus</taxon>
    </lineage>
</organism>
<dbReference type="EMBL" id="KZ155804">
    <property type="protein sequence ID" value="OUS44739.1"/>
    <property type="molecule type" value="Genomic_DNA"/>
</dbReference>
<dbReference type="InterPro" id="IPR029903">
    <property type="entry name" value="RmlD-like-bd"/>
</dbReference>
<dbReference type="Gene3D" id="3.90.25.10">
    <property type="entry name" value="UDP-galactose 4-epimerase, domain 1"/>
    <property type="match status" value="1"/>
</dbReference>
<dbReference type="NCBIfam" id="TIGR01214">
    <property type="entry name" value="rmlD"/>
    <property type="match status" value="1"/>
</dbReference>
<dbReference type="AlphaFoldDB" id="A0A1Y5I5E7"/>
<proteinExistence type="predicted"/>
<reference evidence="2" key="1">
    <citation type="submission" date="2017-04" db="EMBL/GenBank/DDBJ databases">
        <title>Population genomics of picophytoplankton unveils novel chromosome hypervariability.</title>
        <authorList>
            <consortium name="DOE Joint Genome Institute"/>
            <person name="Blanc-Mathieu R."/>
            <person name="Krasovec M."/>
            <person name="Hebrard M."/>
            <person name="Yau S."/>
            <person name="Desgranges E."/>
            <person name="Martin J."/>
            <person name="Schackwitz W."/>
            <person name="Kuo A."/>
            <person name="Salin G."/>
            <person name="Donnadieu C."/>
            <person name="Desdevises Y."/>
            <person name="Sanchez-Ferandin S."/>
            <person name="Moreau H."/>
            <person name="Rivals E."/>
            <person name="Grigoriev I.V."/>
            <person name="Grimsley N."/>
            <person name="Eyre-Walker A."/>
            <person name="Piganeau G."/>
        </authorList>
    </citation>
    <scope>NUCLEOTIDE SEQUENCE [LARGE SCALE GENOMIC DNA]</scope>
    <source>
        <strain evidence="2">RCC 1115</strain>
    </source>
</reference>
<dbReference type="SUPFAM" id="SSF51735">
    <property type="entry name" value="NAD(P)-binding Rossmann-fold domains"/>
    <property type="match status" value="1"/>
</dbReference>
<dbReference type="Gene3D" id="3.40.50.720">
    <property type="entry name" value="NAD(P)-binding Rossmann-like Domain"/>
    <property type="match status" value="1"/>
</dbReference>
<evidence type="ECO:0000259" key="1">
    <source>
        <dbReference type="Pfam" id="PF04321"/>
    </source>
</evidence>